<reference evidence="3" key="1">
    <citation type="journal article" date="2019" name="Int. J. Syst. Evol. Microbiol.">
        <title>The Global Catalogue of Microorganisms (GCM) 10K type strain sequencing project: providing services to taxonomists for standard genome sequencing and annotation.</title>
        <authorList>
            <consortium name="The Broad Institute Genomics Platform"/>
            <consortium name="The Broad Institute Genome Sequencing Center for Infectious Disease"/>
            <person name="Wu L."/>
            <person name="Ma J."/>
        </authorList>
    </citation>
    <scope>NUCLEOTIDE SEQUENCE [LARGE SCALE GENOMIC DNA]</scope>
    <source>
        <strain evidence="3">KCTC 52039</strain>
    </source>
</reference>
<sequence length="162" mass="18391">MLEYIQNLVLNNPLEFYTAIIATAGVVFWFLDRKAMKAALVSAKDAQSIALRLERLNAEAKVEQSLLEFQMRCQESRAAWDEHSRRSGPRLGPPSFVSKEQNEIQRLEQNGRVLLDRLLASAPAPENSNFDELKTYFVVALRTSQDITRLGSQIPMPNSRLN</sequence>
<keyword evidence="1" id="KW-0812">Transmembrane</keyword>
<accession>A0ABV7J2S5</accession>
<organism evidence="2 3">
    <name type="scientific">Cypionkella sinensis</name>
    <dbReference type="NCBI Taxonomy" id="1756043"/>
    <lineage>
        <taxon>Bacteria</taxon>
        <taxon>Pseudomonadati</taxon>
        <taxon>Pseudomonadota</taxon>
        <taxon>Alphaproteobacteria</taxon>
        <taxon>Rhodobacterales</taxon>
        <taxon>Paracoccaceae</taxon>
        <taxon>Cypionkella</taxon>
    </lineage>
</organism>
<feature type="transmembrane region" description="Helical" evidence="1">
    <location>
        <begin position="14"/>
        <end position="31"/>
    </location>
</feature>
<dbReference type="Proteomes" id="UP001595547">
    <property type="component" value="Unassembled WGS sequence"/>
</dbReference>
<evidence type="ECO:0000313" key="3">
    <source>
        <dbReference type="Proteomes" id="UP001595547"/>
    </source>
</evidence>
<dbReference type="RefSeq" id="WP_380073502.1">
    <property type="nucleotide sequence ID" value="NZ_JBHRTO010000001.1"/>
</dbReference>
<dbReference type="EMBL" id="JBHRTO010000001">
    <property type="protein sequence ID" value="MFC3181920.1"/>
    <property type="molecule type" value="Genomic_DNA"/>
</dbReference>
<protein>
    <submittedName>
        <fullName evidence="2">Uncharacterized protein</fullName>
    </submittedName>
</protein>
<keyword evidence="1" id="KW-1133">Transmembrane helix</keyword>
<proteinExistence type="predicted"/>
<gene>
    <name evidence="2" type="ORF">ACFOGH_13030</name>
</gene>
<evidence type="ECO:0000313" key="2">
    <source>
        <dbReference type="EMBL" id="MFC3181920.1"/>
    </source>
</evidence>
<keyword evidence="3" id="KW-1185">Reference proteome</keyword>
<comment type="caution">
    <text evidence="2">The sequence shown here is derived from an EMBL/GenBank/DDBJ whole genome shotgun (WGS) entry which is preliminary data.</text>
</comment>
<name>A0ABV7J2S5_9RHOB</name>
<evidence type="ECO:0000256" key="1">
    <source>
        <dbReference type="SAM" id="Phobius"/>
    </source>
</evidence>
<keyword evidence="1" id="KW-0472">Membrane</keyword>